<sequence>MDGGTIWLHDEDPHVSRIISTLSAAGIVTFTPLIAAMTGVQAYTIFGKVHNRSTLRDAVNRALQNIGEFAEYDEFSSTGLQEDYDIATLLPNANRIMSVEISAYSDPSTADNPAWMMHYGWTQFGNTLRFLTDPPIYDGTENIRIGWNIPHPALTGDASEIRREVSPLRLKWEAVAEAYMHLIGPRDSEKLDEQTQNLYNRASKTAGRYPAHGNQPLPEPQLFMGVGSRGGAAINPDLQV</sequence>
<protein>
    <submittedName>
        <fullName evidence="2">Uncharacterized protein</fullName>
    </submittedName>
</protein>
<comment type="caution">
    <text evidence="2">The sequence shown here is derived from an EMBL/GenBank/DDBJ whole genome shotgun (WGS) entry which is preliminary data.</text>
</comment>
<gene>
    <name evidence="2" type="ORF">LCGC14_0490890</name>
</gene>
<evidence type="ECO:0000256" key="1">
    <source>
        <dbReference type="SAM" id="Phobius"/>
    </source>
</evidence>
<feature type="transmembrane region" description="Helical" evidence="1">
    <location>
        <begin position="18"/>
        <end position="46"/>
    </location>
</feature>
<dbReference type="AlphaFoldDB" id="A0A0F9UTG0"/>
<dbReference type="EMBL" id="LAZR01000553">
    <property type="protein sequence ID" value="KKN64476.1"/>
    <property type="molecule type" value="Genomic_DNA"/>
</dbReference>
<keyword evidence="1" id="KW-0472">Membrane</keyword>
<organism evidence="2">
    <name type="scientific">marine sediment metagenome</name>
    <dbReference type="NCBI Taxonomy" id="412755"/>
    <lineage>
        <taxon>unclassified sequences</taxon>
        <taxon>metagenomes</taxon>
        <taxon>ecological metagenomes</taxon>
    </lineage>
</organism>
<keyword evidence="1" id="KW-1133">Transmembrane helix</keyword>
<reference evidence="2" key="1">
    <citation type="journal article" date="2015" name="Nature">
        <title>Complex archaea that bridge the gap between prokaryotes and eukaryotes.</title>
        <authorList>
            <person name="Spang A."/>
            <person name="Saw J.H."/>
            <person name="Jorgensen S.L."/>
            <person name="Zaremba-Niedzwiedzka K."/>
            <person name="Martijn J."/>
            <person name="Lind A.E."/>
            <person name="van Eijk R."/>
            <person name="Schleper C."/>
            <person name="Guy L."/>
            <person name="Ettema T.J."/>
        </authorList>
    </citation>
    <scope>NUCLEOTIDE SEQUENCE</scope>
</reference>
<proteinExistence type="predicted"/>
<name>A0A0F9UTG0_9ZZZZ</name>
<accession>A0A0F9UTG0</accession>
<keyword evidence="1" id="KW-0812">Transmembrane</keyword>
<evidence type="ECO:0000313" key="2">
    <source>
        <dbReference type="EMBL" id="KKN64476.1"/>
    </source>
</evidence>